<evidence type="ECO:0000313" key="2">
    <source>
        <dbReference type="EMBL" id="RXG12324.1"/>
    </source>
</evidence>
<dbReference type="InterPro" id="IPR020004">
    <property type="entry name" value="UDP-GlcNAc_Epase"/>
</dbReference>
<sequence length="373" mass="41163">MKKIAFLSGTRADFGKLKSLIQAVNGASDFEYGIFATGMHLLEQYGLTVIEIEKAGFQNIYRFTNHTSEATMDLTLAKTIEGFSTYVKTFQPDLIIVHGDRVEALAGAIVGSLNNILVGHIEGGELSGTVDELIRHSVSKLSHIHFVSHERAAKRLVQMGELESSIFNIGSADLDVLFSDSLPHLKTAKAYYDIAFKNYAVVLFHSVTTAHQETAAHAADFVEALLEDDQDYIVIYPNNDLGSTAILEAYQQFEGYPRFRLFPSLRFEYFITLLKNAAFLIGNSSAGIHEAPYLGIPTVNVGRRQENRDLKTDSIIHVDNTKAAISAGIASAKAVSVKPKGKKSAKTAASGFLKALRTETFWQIEHQKQFRDL</sequence>
<dbReference type="InterPro" id="IPR003331">
    <property type="entry name" value="UDP_GlcNAc_Epimerase_2_dom"/>
</dbReference>
<dbReference type="NCBIfam" id="TIGR03568">
    <property type="entry name" value="NeuC_NnaA"/>
    <property type="match status" value="1"/>
</dbReference>
<dbReference type="EMBL" id="QOVI01000007">
    <property type="protein sequence ID" value="RXG12324.1"/>
    <property type="molecule type" value="Genomic_DNA"/>
</dbReference>
<organism evidence="2 3">
    <name type="scientific">Leeuwenhoekiella aestuarii</name>
    <dbReference type="NCBI Taxonomy" id="2249426"/>
    <lineage>
        <taxon>Bacteria</taxon>
        <taxon>Pseudomonadati</taxon>
        <taxon>Bacteroidota</taxon>
        <taxon>Flavobacteriia</taxon>
        <taxon>Flavobacteriales</taxon>
        <taxon>Flavobacteriaceae</taxon>
        <taxon>Leeuwenhoekiella</taxon>
    </lineage>
</organism>
<protein>
    <submittedName>
        <fullName evidence="2">UDP-N-acetylglucosamine 2-epimerase (Hydrolysing)</fullName>
    </submittedName>
</protein>
<dbReference type="GO" id="GO:0004553">
    <property type="term" value="F:hydrolase activity, hydrolyzing O-glycosyl compounds"/>
    <property type="evidence" value="ECO:0007669"/>
    <property type="project" value="InterPro"/>
</dbReference>
<dbReference type="PANTHER" id="PTHR43174">
    <property type="entry name" value="UDP-N-ACETYLGLUCOSAMINE 2-EPIMERASE"/>
    <property type="match status" value="1"/>
</dbReference>
<gene>
    <name evidence="2" type="ORF">DSM04_10795</name>
</gene>
<dbReference type="Pfam" id="PF02350">
    <property type="entry name" value="Epimerase_2"/>
    <property type="match status" value="1"/>
</dbReference>
<dbReference type="GO" id="GO:0006047">
    <property type="term" value="P:UDP-N-acetylglucosamine metabolic process"/>
    <property type="evidence" value="ECO:0007669"/>
    <property type="project" value="InterPro"/>
</dbReference>
<dbReference type="PANTHER" id="PTHR43174:SF3">
    <property type="entry name" value="UDP-N-ACETYLGLUCOSAMINE 2-EPIMERASE"/>
    <property type="match status" value="1"/>
</dbReference>
<accession>A0A4Q0NPQ5</accession>
<name>A0A4Q0NPQ5_9FLAO</name>
<dbReference type="Proteomes" id="UP000289821">
    <property type="component" value="Unassembled WGS sequence"/>
</dbReference>
<dbReference type="InterPro" id="IPR029767">
    <property type="entry name" value="WecB-like"/>
</dbReference>
<keyword evidence="3" id="KW-1185">Reference proteome</keyword>
<reference evidence="2 3" key="1">
    <citation type="submission" date="2018-07" db="EMBL/GenBank/DDBJ databases">
        <title>Leeuwenhoekiella genomics.</title>
        <authorList>
            <person name="Tahon G."/>
            <person name="Willems A."/>
        </authorList>
    </citation>
    <scope>NUCLEOTIDE SEQUENCE [LARGE SCALE GENOMIC DNA]</scope>
    <source>
        <strain evidence="2 3">R-50232</strain>
    </source>
</reference>
<dbReference type="SUPFAM" id="SSF53756">
    <property type="entry name" value="UDP-Glycosyltransferase/glycogen phosphorylase"/>
    <property type="match status" value="1"/>
</dbReference>
<dbReference type="RefSeq" id="WP_420843650.1">
    <property type="nucleotide sequence ID" value="NZ_QOVI01000007.1"/>
</dbReference>
<comment type="caution">
    <text evidence="2">The sequence shown here is derived from an EMBL/GenBank/DDBJ whole genome shotgun (WGS) entry which is preliminary data.</text>
</comment>
<dbReference type="Gene3D" id="3.40.50.2000">
    <property type="entry name" value="Glycogen Phosphorylase B"/>
    <property type="match status" value="2"/>
</dbReference>
<proteinExistence type="predicted"/>
<evidence type="ECO:0000259" key="1">
    <source>
        <dbReference type="Pfam" id="PF02350"/>
    </source>
</evidence>
<dbReference type="AlphaFoldDB" id="A0A4Q0NPQ5"/>
<feature type="domain" description="UDP-N-acetylglucosamine 2-epimerase" evidence="1">
    <location>
        <begin position="23"/>
        <end position="335"/>
    </location>
</feature>
<evidence type="ECO:0000313" key="3">
    <source>
        <dbReference type="Proteomes" id="UP000289821"/>
    </source>
</evidence>